<dbReference type="AlphaFoldDB" id="A0A0S2ILB5"/>
<accession>A0A0S2ILB5</accession>
<sequence length="92" mass="10860">MEKIFKRKLSVKINQTTAGCWYRFLGKGRRIHSVRVIIDVKIFTANRFHSLYFSAYTSRTYVSQSLVRKRNPLDSGTDIHILIFGELILYFK</sequence>
<evidence type="ECO:0000313" key="1">
    <source>
        <dbReference type="EMBL" id="ALO24393.1"/>
    </source>
</evidence>
<organism evidence="1">
    <name type="scientific">Leptospira borgpetersenii serovar Ballum</name>
    <dbReference type="NCBI Taxonomy" id="280505"/>
    <lineage>
        <taxon>Bacteria</taxon>
        <taxon>Pseudomonadati</taxon>
        <taxon>Spirochaetota</taxon>
        <taxon>Spirochaetia</taxon>
        <taxon>Leptospirales</taxon>
        <taxon>Leptospiraceae</taxon>
        <taxon>Leptospira</taxon>
    </lineage>
</organism>
<proteinExistence type="predicted"/>
<evidence type="ECO:0000313" key="2">
    <source>
        <dbReference type="Proteomes" id="UP000058857"/>
    </source>
</evidence>
<reference evidence="1 2" key="1">
    <citation type="journal article" date="2015" name="PLoS Negl. Trop. Dis.">
        <title>Distribution of Plasmids in Distinct Leptospira Pathogenic Species.</title>
        <authorList>
            <person name="Wang Y."/>
            <person name="Zhuang X."/>
            <person name="Zhong Y."/>
            <person name="Zhang C."/>
            <person name="Zhang Y."/>
            <person name="Zeng L."/>
            <person name="Zhu Y."/>
            <person name="He P."/>
            <person name="Dong K."/>
            <person name="Pal U."/>
            <person name="Guo X."/>
            <person name="Qin J."/>
        </authorList>
    </citation>
    <scope>NUCLEOTIDE SEQUENCE [LARGE SCALE GENOMIC DNA]</scope>
    <source>
        <strain evidence="1 2">56604</strain>
    </source>
</reference>
<dbReference type="Proteomes" id="UP000058857">
    <property type="component" value="Chromosome 1"/>
</dbReference>
<name>A0A0S2ILB5_LEPBO</name>
<dbReference type="EMBL" id="CP012029">
    <property type="protein sequence ID" value="ALO24393.1"/>
    <property type="molecule type" value="Genomic_DNA"/>
</dbReference>
<protein>
    <submittedName>
        <fullName evidence="1">Uncharacterized protein</fullName>
    </submittedName>
</protein>
<gene>
    <name evidence="1" type="ORF">LBBP_00015</name>
</gene>